<evidence type="ECO:0000256" key="1">
    <source>
        <dbReference type="SAM" id="MobiDB-lite"/>
    </source>
</evidence>
<gene>
    <name evidence="3" type="ORF">NQ317_006740</name>
</gene>
<keyword evidence="2" id="KW-0812">Transmembrane</keyword>
<keyword evidence="2" id="KW-1133">Transmembrane helix</keyword>
<name>A0ABQ9IRX6_9CUCU</name>
<keyword evidence="2" id="KW-0472">Membrane</keyword>
<evidence type="ECO:0000313" key="3">
    <source>
        <dbReference type="EMBL" id="KAJ8958377.1"/>
    </source>
</evidence>
<evidence type="ECO:0000313" key="4">
    <source>
        <dbReference type="Proteomes" id="UP001162164"/>
    </source>
</evidence>
<feature type="transmembrane region" description="Helical" evidence="2">
    <location>
        <begin position="76"/>
        <end position="97"/>
    </location>
</feature>
<feature type="compositionally biased region" description="Polar residues" evidence="1">
    <location>
        <begin position="123"/>
        <end position="138"/>
    </location>
</feature>
<dbReference type="EMBL" id="JAPWTJ010003329">
    <property type="protein sequence ID" value="KAJ8958377.1"/>
    <property type="molecule type" value="Genomic_DNA"/>
</dbReference>
<dbReference type="Proteomes" id="UP001162164">
    <property type="component" value="Unassembled WGS sequence"/>
</dbReference>
<accession>A0ABQ9IRX6</accession>
<protein>
    <submittedName>
        <fullName evidence="3">Uncharacterized protein</fullName>
    </submittedName>
</protein>
<evidence type="ECO:0000256" key="2">
    <source>
        <dbReference type="SAM" id="Phobius"/>
    </source>
</evidence>
<proteinExistence type="predicted"/>
<sequence>MYNKDITYSSDLLYKETAIMNIRQTFFLRSSLPLLSTLNPFLKKNRISLQGGYFDFEATSAGVIQNYFRYSNKTSYAYGIMALPMCIGSTSYCLAMFASDGDTRLLKAMRINSSPQFPPEGGNQITNLNKSDSCTTSKAPRRVNVSISNTNETMNKSETIYLKQLPLAPNPH</sequence>
<reference evidence="3" key="1">
    <citation type="journal article" date="2023" name="Insect Mol. Biol.">
        <title>Genome sequencing provides insights into the evolution of gene families encoding plant cell wall-degrading enzymes in longhorned beetles.</title>
        <authorList>
            <person name="Shin N.R."/>
            <person name="Okamura Y."/>
            <person name="Kirsch R."/>
            <person name="Pauchet Y."/>
        </authorList>
    </citation>
    <scope>NUCLEOTIDE SEQUENCE</scope>
    <source>
        <strain evidence="3">MMC_N1</strain>
    </source>
</reference>
<keyword evidence="4" id="KW-1185">Reference proteome</keyword>
<comment type="caution">
    <text evidence="3">The sequence shown here is derived from an EMBL/GenBank/DDBJ whole genome shotgun (WGS) entry which is preliminary data.</text>
</comment>
<feature type="region of interest" description="Disordered" evidence="1">
    <location>
        <begin position="117"/>
        <end position="139"/>
    </location>
</feature>
<organism evidence="3 4">
    <name type="scientific">Molorchus minor</name>
    <dbReference type="NCBI Taxonomy" id="1323400"/>
    <lineage>
        <taxon>Eukaryota</taxon>
        <taxon>Metazoa</taxon>
        <taxon>Ecdysozoa</taxon>
        <taxon>Arthropoda</taxon>
        <taxon>Hexapoda</taxon>
        <taxon>Insecta</taxon>
        <taxon>Pterygota</taxon>
        <taxon>Neoptera</taxon>
        <taxon>Endopterygota</taxon>
        <taxon>Coleoptera</taxon>
        <taxon>Polyphaga</taxon>
        <taxon>Cucujiformia</taxon>
        <taxon>Chrysomeloidea</taxon>
        <taxon>Cerambycidae</taxon>
        <taxon>Lamiinae</taxon>
        <taxon>Monochamini</taxon>
        <taxon>Molorchus</taxon>
    </lineage>
</organism>